<dbReference type="AlphaFoldDB" id="A0A1I8PER0"/>
<feature type="compositionally biased region" description="Basic and acidic residues" evidence="2">
    <location>
        <begin position="192"/>
        <end position="208"/>
    </location>
</feature>
<feature type="chain" id="PRO_5009326496" description="Cuticle protein" evidence="3">
    <location>
        <begin position="30"/>
        <end position="423"/>
    </location>
</feature>
<accession>A0A1I8PER0</accession>
<evidence type="ECO:0000256" key="1">
    <source>
        <dbReference type="PROSITE-ProRule" id="PRU00497"/>
    </source>
</evidence>
<organism evidence="4 5">
    <name type="scientific">Stomoxys calcitrans</name>
    <name type="common">Stable fly</name>
    <name type="synonym">Conops calcitrans</name>
    <dbReference type="NCBI Taxonomy" id="35570"/>
    <lineage>
        <taxon>Eukaryota</taxon>
        <taxon>Metazoa</taxon>
        <taxon>Ecdysozoa</taxon>
        <taxon>Arthropoda</taxon>
        <taxon>Hexapoda</taxon>
        <taxon>Insecta</taxon>
        <taxon>Pterygota</taxon>
        <taxon>Neoptera</taxon>
        <taxon>Endopterygota</taxon>
        <taxon>Diptera</taxon>
        <taxon>Brachycera</taxon>
        <taxon>Muscomorpha</taxon>
        <taxon>Muscoidea</taxon>
        <taxon>Muscidae</taxon>
        <taxon>Stomoxys</taxon>
    </lineage>
</organism>
<sequence length="423" mass="46871">MNSNYWRRLLAVWALLICTVYLEIPRVTASDQYHIQTDEGPERYFRFQTNNGQFRKEKRLQDGTVIGTEAWIDAAGYLRLKDYIADKQGYRILKNKVLYVGQGTAIEDAIKSTKSIPAQSGILVDGKNGLHGSSRANSISSDSSSGRLYVPVRQTPAPTAVPTTTEKPILGYISPAEAGKLDQTPYLGFDHYPNEKPSEDHNSSHEGDQLSPQNPLIVVPSIEMAPPVESRRRRPIRPIAIAPINPAPISANDVGRSADSGYHYSTPAPFVTAAPKAGYYYGPASVSQSHNHPPQSLPYDVNALEGGLLPPLPPLYQRRRVPVAQGGYGTRLVAPEYNDVTVTRNGFRYVLPHQYHEEEQLNESKKAGSFGYVDPFGIRRVVYYNASPQKGFIHRNHNQYVGLGATPYDEPQPQAEAQTQSEV</sequence>
<proteinExistence type="predicted"/>
<dbReference type="PANTHER" id="PTHR10380:SF206">
    <property type="entry name" value="GH27759P"/>
    <property type="match status" value="1"/>
</dbReference>
<dbReference type="InterPro" id="IPR050468">
    <property type="entry name" value="Cuticle_Struct_Prot"/>
</dbReference>
<name>A0A1I8PER0_STOCA</name>
<evidence type="ECO:0000313" key="5">
    <source>
        <dbReference type="Proteomes" id="UP000095300"/>
    </source>
</evidence>
<dbReference type="VEuPathDB" id="VectorBase:SCAU007386"/>
<feature type="compositionally biased region" description="Low complexity" evidence="2">
    <location>
        <begin position="133"/>
        <end position="149"/>
    </location>
</feature>
<protein>
    <recommendedName>
        <fullName evidence="6">Cuticle protein</fullName>
    </recommendedName>
</protein>
<feature type="region of interest" description="Disordered" evidence="2">
    <location>
        <begin position="184"/>
        <end position="215"/>
    </location>
</feature>
<evidence type="ECO:0000256" key="2">
    <source>
        <dbReference type="SAM" id="MobiDB-lite"/>
    </source>
</evidence>
<dbReference type="Pfam" id="PF00379">
    <property type="entry name" value="Chitin_bind_4"/>
    <property type="match status" value="2"/>
</dbReference>
<evidence type="ECO:0000256" key="3">
    <source>
        <dbReference type="SAM" id="SignalP"/>
    </source>
</evidence>
<feature type="region of interest" description="Disordered" evidence="2">
    <location>
        <begin position="404"/>
        <end position="423"/>
    </location>
</feature>
<feature type="region of interest" description="Disordered" evidence="2">
    <location>
        <begin position="127"/>
        <end position="149"/>
    </location>
</feature>
<keyword evidence="5" id="KW-1185">Reference proteome</keyword>
<evidence type="ECO:0008006" key="6">
    <source>
        <dbReference type="Google" id="ProtNLM"/>
    </source>
</evidence>
<keyword evidence="3" id="KW-0732">Signal</keyword>
<evidence type="ECO:0000313" key="4">
    <source>
        <dbReference type="EnsemblMetazoa" id="SCAU007386-PA"/>
    </source>
</evidence>
<dbReference type="Proteomes" id="UP000095300">
    <property type="component" value="Unassembled WGS sequence"/>
</dbReference>
<dbReference type="OrthoDB" id="8251006at2759"/>
<dbReference type="STRING" id="35570.A0A1I8PER0"/>
<dbReference type="EnsemblMetazoa" id="SCAU007386-RA">
    <property type="protein sequence ID" value="SCAU007386-PA"/>
    <property type="gene ID" value="SCAU007386"/>
</dbReference>
<dbReference type="GO" id="GO:0062129">
    <property type="term" value="C:chitin-based extracellular matrix"/>
    <property type="evidence" value="ECO:0007669"/>
    <property type="project" value="TreeGrafter"/>
</dbReference>
<dbReference type="PANTHER" id="PTHR10380">
    <property type="entry name" value="CUTICLE PROTEIN"/>
    <property type="match status" value="1"/>
</dbReference>
<dbReference type="KEGG" id="scac:106084448"/>
<keyword evidence="1" id="KW-0193">Cuticle</keyword>
<dbReference type="PROSITE" id="PS51155">
    <property type="entry name" value="CHIT_BIND_RR_2"/>
    <property type="match status" value="2"/>
</dbReference>
<feature type="signal peptide" evidence="3">
    <location>
        <begin position="1"/>
        <end position="29"/>
    </location>
</feature>
<reference evidence="4" key="1">
    <citation type="submission" date="2020-05" db="UniProtKB">
        <authorList>
            <consortium name="EnsemblMetazoa"/>
        </authorList>
    </citation>
    <scope>IDENTIFICATION</scope>
    <source>
        <strain evidence="4">USDA</strain>
    </source>
</reference>
<dbReference type="InterPro" id="IPR000618">
    <property type="entry name" value="Insect_cuticle"/>
</dbReference>
<dbReference type="GO" id="GO:0008010">
    <property type="term" value="F:structural constituent of chitin-based larval cuticle"/>
    <property type="evidence" value="ECO:0007669"/>
    <property type="project" value="TreeGrafter"/>
</dbReference>
<gene>
    <name evidence="4" type="primary">106084448</name>
</gene>